<accession>A0A183GFL6</accession>
<dbReference type="WBParaSite" id="HPBE_0002119801-mRNA-1">
    <property type="protein sequence ID" value="HPBE_0002119801-mRNA-1"/>
    <property type="gene ID" value="HPBE_0002119801"/>
</dbReference>
<reference evidence="2 3" key="1">
    <citation type="submission" date="2018-11" db="EMBL/GenBank/DDBJ databases">
        <authorList>
            <consortium name="Pathogen Informatics"/>
        </authorList>
    </citation>
    <scope>NUCLEOTIDE SEQUENCE [LARGE SCALE GENOMIC DNA]</scope>
</reference>
<feature type="compositionally biased region" description="Basic residues" evidence="1">
    <location>
        <begin position="68"/>
        <end position="78"/>
    </location>
</feature>
<feature type="compositionally biased region" description="Basic and acidic residues" evidence="1">
    <location>
        <begin position="55"/>
        <end position="67"/>
    </location>
</feature>
<dbReference type="AlphaFoldDB" id="A0A183GFL6"/>
<evidence type="ECO:0000313" key="3">
    <source>
        <dbReference type="Proteomes" id="UP000050761"/>
    </source>
</evidence>
<sequence length="123" mass="14112">MVIEQREMNFTHKRKLLESQLALVRDQLEVEKRRRLDVQQREARSGGASAGGPAPERHFSRASELHMSRSKSIQRQKSPFRVHRAVSCEMFERSVHYEASMSSVSTCSYLTNDTSTSIETTIL</sequence>
<evidence type="ECO:0000313" key="2">
    <source>
        <dbReference type="EMBL" id="VDP23819.1"/>
    </source>
</evidence>
<evidence type="ECO:0000313" key="4">
    <source>
        <dbReference type="WBParaSite" id="HPBE_0002119801-mRNA-1"/>
    </source>
</evidence>
<gene>
    <name evidence="2" type="ORF">HPBE_LOCUS21197</name>
</gene>
<keyword evidence="3" id="KW-1185">Reference proteome</keyword>
<dbReference type="Proteomes" id="UP000050761">
    <property type="component" value="Unassembled WGS sequence"/>
</dbReference>
<name>A0A183GFL6_HELPZ</name>
<reference evidence="4" key="2">
    <citation type="submission" date="2019-09" db="UniProtKB">
        <authorList>
            <consortium name="WormBaseParasite"/>
        </authorList>
    </citation>
    <scope>IDENTIFICATION</scope>
</reference>
<evidence type="ECO:0000256" key="1">
    <source>
        <dbReference type="SAM" id="MobiDB-lite"/>
    </source>
</evidence>
<dbReference type="EMBL" id="UZAH01032775">
    <property type="protein sequence ID" value="VDP23819.1"/>
    <property type="molecule type" value="Genomic_DNA"/>
</dbReference>
<feature type="compositionally biased region" description="Low complexity" evidence="1">
    <location>
        <begin position="45"/>
        <end position="54"/>
    </location>
</feature>
<proteinExistence type="predicted"/>
<organism evidence="3 4">
    <name type="scientific">Heligmosomoides polygyrus</name>
    <name type="common">Parasitic roundworm</name>
    <dbReference type="NCBI Taxonomy" id="6339"/>
    <lineage>
        <taxon>Eukaryota</taxon>
        <taxon>Metazoa</taxon>
        <taxon>Ecdysozoa</taxon>
        <taxon>Nematoda</taxon>
        <taxon>Chromadorea</taxon>
        <taxon>Rhabditida</taxon>
        <taxon>Rhabditina</taxon>
        <taxon>Rhabditomorpha</taxon>
        <taxon>Strongyloidea</taxon>
        <taxon>Heligmosomidae</taxon>
        <taxon>Heligmosomoides</taxon>
    </lineage>
</organism>
<dbReference type="OrthoDB" id="5870254at2759"/>
<accession>A0A3P8FK97</accession>
<feature type="region of interest" description="Disordered" evidence="1">
    <location>
        <begin position="36"/>
        <end position="78"/>
    </location>
</feature>
<protein>
    <submittedName>
        <fullName evidence="2 4">Uncharacterized protein</fullName>
    </submittedName>
</protein>